<proteinExistence type="predicted"/>
<dbReference type="InterPro" id="IPR036237">
    <property type="entry name" value="Xyl_isomerase-like_sf"/>
</dbReference>
<evidence type="ECO:0000259" key="1">
    <source>
        <dbReference type="Pfam" id="PF01261"/>
    </source>
</evidence>
<gene>
    <name evidence="2" type="ORF">GCM10017764_04720</name>
</gene>
<dbReference type="Pfam" id="PF01261">
    <property type="entry name" value="AP_endonuc_2"/>
    <property type="match status" value="1"/>
</dbReference>
<dbReference type="InterPro" id="IPR013022">
    <property type="entry name" value="Xyl_isomerase-like_TIM-brl"/>
</dbReference>
<feature type="domain" description="Xylose isomerase-like TIM barrel" evidence="1">
    <location>
        <begin position="28"/>
        <end position="324"/>
    </location>
</feature>
<dbReference type="Gene3D" id="3.20.20.150">
    <property type="entry name" value="Divalent-metal-dependent TIM barrel enzymes"/>
    <property type="match status" value="1"/>
</dbReference>
<protein>
    <recommendedName>
        <fullName evidence="1">Xylose isomerase-like TIM barrel domain-containing protein</fullName>
    </recommendedName>
</protein>
<reference evidence="3" key="1">
    <citation type="journal article" date="2019" name="Int. J. Syst. Evol. Microbiol.">
        <title>The Global Catalogue of Microorganisms (GCM) 10K type strain sequencing project: providing services to taxonomists for standard genome sequencing and annotation.</title>
        <authorList>
            <consortium name="The Broad Institute Genomics Platform"/>
            <consortium name="The Broad Institute Genome Sequencing Center for Infectious Disease"/>
            <person name="Wu L."/>
            <person name="Ma J."/>
        </authorList>
    </citation>
    <scope>NUCLEOTIDE SEQUENCE [LARGE SCALE GENOMIC DNA]</scope>
    <source>
        <strain evidence="3">CGMCC 1.12966</strain>
    </source>
</reference>
<dbReference type="Proteomes" id="UP000620550">
    <property type="component" value="Unassembled WGS sequence"/>
</dbReference>
<sequence length="381" mass="43333">MVNKLNNPIWVMSSAYDKLSLDELIRTSKAVGAQGIDLCVFRKDGTRSDHTATHLAYEGFSAENGRTLIDQFNQAELSLSLGAFENMIGGDPVERVNNQNHLLRLIRIAHLLGGDSNDVKVGTFVGYNHELGNEIDGFQKNLEEYERVFTPIVKYAEDLGVTIVYENCPMEGWRSARYTSTYNNLPGVLAARKLMYTIIPSKAHGEIYDPSHDIWQNTNPVDVVEQMDISRLKRIHVKTTRNLKTKARIEWGGMYPMQHVDPNLARQANVAIPKNDWDRHHYEAMLPGFGGSDHMDWNDFVNVLHRRGFEGPFEIENEARNSKDTGSSKATDQGFTNCIRFLSPLLWDLDEHNGYYYKKQKELSMPNVADIPEITIAQLSR</sequence>
<dbReference type="InterPro" id="IPR050312">
    <property type="entry name" value="IolE/XylAMocC-like"/>
</dbReference>
<dbReference type="EMBL" id="BNAF01000002">
    <property type="protein sequence ID" value="GHE23504.1"/>
    <property type="molecule type" value="Genomic_DNA"/>
</dbReference>
<dbReference type="SUPFAM" id="SSF51658">
    <property type="entry name" value="Xylose isomerase-like"/>
    <property type="match status" value="1"/>
</dbReference>
<keyword evidence="3" id="KW-1185">Reference proteome</keyword>
<dbReference type="PANTHER" id="PTHR12110:SF21">
    <property type="entry name" value="XYLOSE ISOMERASE-LIKE TIM BARREL DOMAIN-CONTAINING PROTEIN"/>
    <property type="match status" value="1"/>
</dbReference>
<comment type="caution">
    <text evidence="2">The sequence shown here is derived from an EMBL/GenBank/DDBJ whole genome shotgun (WGS) entry which is preliminary data.</text>
</comment>
<evidence type="ECO:0000313" key="3">
    <source>
        <dbReference type="Proteomes" id="UP000620550"/>
    </source>
</evidence>
<dbReference type="PANTHER" id="PTHR12110">
    <property type="entry name" value="HYDROXYPYRUVATE ISOMERASE"/>
    <property type="match status" value="1"/>
</dbReference>
<name>A0ABQ3HTE7_9SPHI</name>
<evidence type="ECO:0000313" key="2">
    <source>
        <dbReference type="EMBL" id="GHE23504.1"/>
    </source>
</evidence>
<dbReference type="RefSeq" id="WP_189625014.1">
    <property type="nucleotide sequence ID" value="NZ_BNAF01000002.1"/>
</dbReference>
<organism evidence="2 3">
    <name type="scientific">Sphingobacterium griseoflavum</name>
    <dbReference type="NCBI Taxonomy" id="1474952"/>
    <lineage>
        <taxon>Bacteria</taxon>
        <taxon>Pseudomonadati</taxon>
        <taxon>Bacteroidota</taxon>
        <taxon>Sphingobacteriia</taxon>
        <taxon>Sphingobacteriales</taxon>
        <taxon>Sphingobacteriaceae</taxon>
        <taxon>Sphingobacterium</taxon>
    </lineage>
</organism>
<accession>A0ABQ3HTE7</accession>